<gene>
    <name evidence="1" type="ORF">HHI36_008422</name>
</gene>
<sequence length="221" mass="25758">MWKLVLVKKKECKSAFISLYGITAKRCRRLIELRKENKIPQDLRGKALGSRSNVVSGEYSLEIHNFIESLEKKEINYSNDVEKLYLSSFLNIKKLHEMFLNGNPEIRGKVNYRFFRKYFNVNFDLSFGRPQIDVCNPHLNDGAKRTATAELLVHKRRASKFYKKVKEIEDKCANNETDLALYFDYMQNLPLPTLPVQDFFIINSAGSINCIHNMKTGKDKH</sequence>
<dbReference type="AlphaFoldDB" id="A0ABD2MSJ3"/>
<comment type="caution">
    <text evidence="1">The sequence shown here is derived from an EMBL/GenBank/DDBJ whole genome shotgun (WGS) entry which is preliminary data.</text>
</comment>
<organism evidence="1 2">
    <name type="scientific">Cryptolaemus montrouzieri</name>
    <dbReference type="NCBI Taxonomy" id="559131"/>
    <lineage>
        <taxon>Eukaryota</taxon>
        <taxon>Metazoa</taxon>
        <taxon>Ecdysozoa</taxon>
        <taxon>Arthropoda</taxon>
        <taxon>Hexapoda</taxon>
        <taxon>Insecta</taxon>
        <taxon>Pterygota</taxon>
        <taxon>Neoptera</taxon>
        <taxon>Endopterygota</taxon>
        <taxon>Coleoptera</taxon>
        <taxon>Polyphaga</taxon>
        <taxon>Cucujiformia</taxon>
        <taxon>Coccinelloidea</taxon>
        <taxon>Coccinellidae</taxon>
        <taxon>Scymninae</taxon>
        <taxon>Scymnini</taxon>
        <taxon>Cryptolaemus</taxon>
    </lineage>
</organism>
<dbReference type="Proteomes" id="UP001516400">
    <property type="component" value="Unassembled WGS sequence"/>
</dbReference>
<protein>
    <submittedName>
        <fullName evidence="1">Uncharacterized protein</fullName>
    </submittedName>
</protein>
<name>A0ABD2MSJ3_9CUCU</name>
<keyword evidence="2" id="KW-1185">Reference proteome</keyword>
<reference evidence="1 2" key="1">
    <citation type="journal article" date="2021" name="BMC Biol.">
        <title>Horizontally acquired antibacterial genes associated with adaptive radiation of ladybird beetles.</title>
        <authorList>
            <person name="Li H.S."/>
            <person name="Tang X.F."/>
            <person name="Huang Y.H."/>
            <person name="Xu Z.Y."/>
            <person name="Chen M.L."/>
            <person name="Du X.Y."/>
            <person name="Qiu B.Y."/>
            <person name="Chen P.T."/>
            <person name="Zhang W."/>
            <person name="Slipinski A."/>
            <person name="Escalona H.E."/>
            <person name="Waterhouse R.M."/>
            <person name="Zwick A."/>
            <person name="Pang H."/>
        </authorList>
    </citation>
    <scope>NUCLEOTIDE SEQUENCE [LARGE SCALE GENOMIC DNA]</scope>
    <source>
        <strain evidence="1">SYSU2018</strain>
    </source>
</reference>
<accession>A0ABD2MSJ3</accession>
<dbReference type="EMBL" id="JABFTP020000021">
    <property type="protein sequence ID" value="KAL3269350.1"/>
    <property type="molecule type" value="Genomic_DNA"/>
</dbReference>
<evidence type="ECO:0000313" key="2">
    <source>
        <dbReference type="Proteomes" id="UP001516400"/>
    </source>
</evidence>
<proteinExistence type="predicted"/>
<evidence type="ECO:0000313" key="1">
    <source>
        <dbReference type="EMBL" id="KAL3269350.1"/>
    </source>
</evidence>